<dbReference type="Proteomes" id="UP000028547">
    <property type="component" value="Unassembled WGS sequence"/>
</dbReference>
<comment type="caution">
    <text evidence="3">The sequence shown here is derived from an EMBL/GenBank/DDBJ whole genome shotgun (WGS) entry which is preliminary data.</text>
</comment>
<organism evidence="3 4">
    <name type="scientific">Archangium violaceum Cb vi76</name>
    <dbReference type="NCBI Taxonomy" id="1406225"/>
    <lineage>
        <taxon>Bacteria</taxon>
        <taxon>Pseudomonadati</taxon>
        <taxon>Myxococcota</taxon>
        <taxon>Myxococcia</taxon>
        <taxon>Myxococcales</taxon>
        <taxon>Cystobacterineae</taxon>
        <taxon>Archangiaceae</taxon>
        <taxon>Archangium</taxon>
    </lineage>
</organism>
<feature type="region of interest" description="Disordered" evidence="1">
    <location>
        <begin position="20"/>
        <end position="47"/>
    </location>
</feature>
<proteinExistence type="predicted"/>
<evidence type="ECO:0008006" key="5">
    <source>
        <dbReference type="Google" id="ProtNLM"/>
    </source>
</evidence>
<gene>
    <name evidence="3" type="ORF">Q664_18815</name>
</gene>
<feature type="chain" id="PRO_5001781582" description="Lipoprotein" evidence="2">
    <location>
        <begin position="19"/>
        <end position="222"/>
    </location>
</feature>
<name>A0A084STV4_9BACT</name>
<dbReference type="EMBL" id="JPMI01000123">
    <property type="protein sequence ID" value="KFA91889.1"/>
    <property type="molecule type" value="Genomic_DNA"/>
</dbReference>
<evidence type="ECO:0000313" key="4">
    <source>
        <dbReference type="Proteomes" id="UP000028547"/>
    </source>
</evidence>
<reference evidence="3 4" key="1">
    <citation type="submission" date="2014-07" db="EMBL/GenBank/DDBJ databases">
        <title>Draft Genome Sequence of Gephyronic Acid Producer, Cystobacter violaceus Strain Cb vi76.</title>
        <authorList>
            <person name="Stevens D.C."/>
            <person name="Young J."/>
            <person name="Carmichael R."/>
            <person name="Tan J."/>
            <person name="Taylor R.E."/>
        </authorList>
    </citation>
    <scope>NUCLEOTIDE SEQUENCE [LARGE SCALE GENOMIC DNA]</scope>
    <source>
        <strain evidence="3 4">Cb vi76</strain>
    </source>
</reference>
<evidence type="ECO:0000313" key="3">
    <source>
        <dbReference type="EMBL" id="KFA91889.1"/>
    </source>
</evidence>
<protein>
    <recommendedName>
        <fullName evidence="5">Lipoprotein</fullName>
    </recommendedName>
</protein>
<dbReference type="PROSITE" id="PS51257">
    <property type="entry name" value="PROKAR_LIPOPROTEIN"/>
    <property type="match status" value="1"/>
</dbReference>
<evidence type="ECO:0000256" key="2">
    <source>
        <dbReference type="SAM" id="SignalP"/>
    </source>
</evidence>
<dbReference type="RefSeq" id="WP_152622186.1">
    <property type="nucleotide sequence ID" value="NZ_JPMI01000123.1"/>
</dbReference>
<dbReference type="AlphaFoldDB" id="A0A084STV4"/>
<evidence type="ECO:0000256" key="1">
    <source>
        <dbReference type="SAM" id="MobiDB-lite"/>
    </source>
</evidence>
<feature type="signal peptide" evidence="2">
    <location>
        <begin position="1"/>
        <end position="18"/>
    </location>
</feature>
<sequence>MPSLRRFLALAASAAVFAACGQPPEPEPKTPDEQPQEQTDPCAPNGHIHREPTGDWCHCDRGHMASEQGLSCVPDPDYVPRDDFDFGDNGEHACWHVTNGPFATVTAAVDRQPRVDSFHTYYTVKLRPEGGQYVGTFNFKAYATGDFIAYLSDASVPMAFREGTTVLEVAATSPIPEALRDGVCQGGLVHMVGYELTDKVQYTVTFGPTPLPELGLVIEHLP</sequence>
<accession>A0A084STV4</accession>
<keyword evidence="2" id="KW-0732">Signal</keyword>